<protein>
    <submittedName>
        <fullName evidence="3">TetR family transcriptional regulator</fullName>
    </submittedName>
</protein>
<accession>A0A6N9T029</accession>
<evidence type="ECO:0000313" key="3">
    <source>
        <dbReference type="EMBL" id="NDW03555.1"/>
    </source>
</evidence>
<name>A0A6N9T029_9HYPH</name>
<evidence type="ECO:0000313" key="4">
    <source>
        <dbReference type="Proteomes" id="UP000469011"/>
    </source>
</evidence>
<dbReference type="GO" id="GO:0003677">
    <property type="term" value="F:DNA binding"/>
    <property type="evidence" value="ECO:0007669"/>
    <property type="project" value="UniProtKB-KW"/>
</dbReference>
<comment type="caution">
    <text evidence="3">The sequence shown here is derived from an EMBL/GenBank/DDBJ whole genome shotgun (WGS) entry which is preliminary data.</text>
</comment>
<dbReference type="Pfam" id="PF00440">
    <property type="entry name" value="TetR_N"/>
    <property type="match status" value="1"/>
</dbReference>
<reference evidence="3 4" key="1">
    <citation type="submission" date="2020-01" db="EMBL/GenBank/DDBJ databases">
        <title>Jiella pacifica sp. nov.</title>
        <authorList>
            <person name="Xue Z."/>
            <person name="Zhu S."/>
            <person name="Chen J."/>
            <person name="Yang J."/>
        </authorList>
    </citation>
    <scope>NUCLEOTIDE SEQUENCE [LARGE SCALE GENOMIC DNA]</scope>
    <source>
        <strain evidence="3 4">40Bstr34</strain>
    </source>
</reference>
<dbReference type="RefSeq" id="WP_163461175.1">
    <property type="nucleotide sequence ID" value="NZ_JAAAMG010000002.1"/>
</dbReference>
<dbReference type="InterPro" id="IPR001647">
    <property type="entry name" value="HTH_TetR"/>
</dbReference>
<dbReference type="AlphaFoldDB" id="A0A6N9T029"/>
<organism evidence="3 4">
    <name type="scientific">Jiella pacifica</name>
    <dbReference type="NCBI Taxonomy" id="2696469"/>
    <lineage>
        <taxon>Bacteria</taxon>
        <taxon>Pseudomonadati</taxon>
        <taxon>Pseudomonadota</taxon>
        <taxon>Alphaproteobacteria</taxon>
        <taxon>Hyphomicrobiales</taxon>
        <taxon>Aurantimonadaceae</taxon>
        <taxon>Jiella</taxon>
    </lineage>
</organism>
<keyword evidence="1" id="KW-0238">DNA-binding</keyword>
<dbReference type="Proteomes" id="UP000469011">
    <property type="component" value="Unassembled WGS sequence"/>
</dbReference>
<sequence length="200" mass="21906">MSLSHERLQQKSRTREAVLAGARALIARGEAVTVAAAAAEVGVSKATAYRYFSDPNTLAAEAGLALDVRPYEAIVVHSSKLREKLLAIGLEMFDLALGHEAEFRRFLARNLDASGQNDRRQAPPRGARRTAMYRRALDETPHDLTEEEQARLVRALSVATGVEAMISLLDVAQASREEARATVQEVAEAILDKYLPTKKP</sequence>
<evidence type="ECO:0000256" key="1">
    <source>
        <dbReference type="ARBA" id="ARBA00023125"/>
    </source>
</evidence>
<keyword evidence="4" id="KW-1185">Reference proteome</keyword>
<feature type="domain" description="HTH tetR-type" evidence="2">
    <location>
        <begin position="19"/>
        <end position="57"/>
    </location>
</feature>
<evidence type="ECO:0000259" key="2">
    <source>
        <dbReference type="Pfam" id="PF00440"/>
    </source>
</evidence>
<proteinExistence type="predicted"/>
<dbReference type="Gene3D" id="1.10.357.10">
    <property type="entry name" value="Tetracycline Repressor, domain 2"/>
    <property type="match status" value="1"/>
</dbReference>
<dbReference type="EMBL" id="JAAAMG010000002">
    <property type="protein sequence ID" value="NDW03555.1"/>
    <property type="molecule type" value="Genomic_DNA"/>
</dbReference>
<dbReference type="InterPro" id="IPR009057">
    <property type="entry name" value="Homeodomain-like_sf"/>
</dbReference>
<dbReference type="SUPFAM" id="SSF46689">
    <property type="entry name" value="Homeodomain-like"/>
    <property type="match status" value="1"/>
</dbReference>
<gene>
    <name evidence="3" type="ORF">GTK09_03870</name>
</gene>